<evidence type="ECO:0000313" key="1">
    <source>
        <dbReference type="EMBL" id="MFH6984703.1"/>
    </source>
</evidence>
<dbReference type="Proteomes" id="UP001610063">
    <property type="component" value="Unassembled WGS sequence"/>
</dbReference>
<protein>
    <submittedName>
        <fullName evidence="1">RidA family protein</fullName>
    </submittedName>
</protein>
<dbReference type="PANTHER" id="PTHR43857:SF1">
    <property type="entry name" value="YJGH FAMILY PROTEIN"/>
    <property type="match status" value="1"/>
</dbReference>
<organism evidence="1 2">
    <name type="scientific">Marinoscillum luteum</name>
    <dbReference type="NCBI Taxonomy" id="861051"/>
    <lineage>
        <taxon>Bacteria</taxon>
        <taxon>Pseudomonadati</taxon>
        <taxon>Bacteroidota</taxon>
        <taxon>Cytophagia</taxon>
        <taxon>Cytophagales</taxon>
        <taxon>Reichenbachiellaceae</taxon>
        <taxon>Marinoscillum</taxon>
    </lineage>
</organism>
<comment type="caution">
    <text evidence="1">The sequence shown here is derived from an EMBL/GenBank/DDBJ whole genome shotgun (WGS) entry which is preliminary data.</text>
</comment>
<name>A0ABW7NAZ6_9BACT</name>
<dbReference type="Pfam" id="PF01042">
    <property type="entry name" value="Ribonuc_L-PSP"/>
    <property type="match status" value="1"/>
</dbReference>
<dbReference type="SUPFAM" id="SSF55298">
    <property type="entry name" value="YjgF-like"/>
    <property type="match status" value="1"/>
</dbReference>
<dbReference type="PANTHER" id="PTHR43857">
    <property type="entry name" value="BLR7761 PROTEIN"/>
    <property type="match status" value="1"/>
</dbReference>
<reference evidence="1 2" key="1">
    <citation type="journal article" date="2013" name="Int. J. Syst. Evol. Microbiol.">
        <title>Marinoscillum luteum sp. nov., isolated from marine sediment.</title>
        <authorList>
            <person name="Cha I.T."/>
            <person name="Park S.J."/>
            <person name="Kim S.J."/>
            <person name="Kim J.G."/>
            <person name="Jung M.Y."/>
            <person name="Shin K.S."/>
            <person name="Kwon K.K."/>
            <person name="Yang S.H."/>
            <person name="Seo Y.S."/>
            <person name="Rhee S.K."/>
        </authorList>
    </citation>
    <scope>NUCLEOTIDE SEQUENCE [LARGE SCALE GENOMIC DNA]</scope>
    <source>
        <strain evidence="1 2">KCTC 23939</strain>
    </source>
</reference>
<accession>A0ABW7NAZ6</accession>
<sequence length="127" mass="13742">MRTNISSGSPWEDKVGYSRAVVIGNVIEISGTAPVKDGAPFYGSAYEQTRCCLEIIEATLKKAGASLQDVVRTRMYVTNISQWEEVGRAHGEFFGTIKPATTMVEVSALIDDKLLVEIEATAVISKG</sequence>
<dbReference type="EMBL" id="JBIPKE010000018">
    <property type="protein sequence ID" value="MFH6984703.1"/>
    <property type="molecule type" value="Genomic_DNA"/>
</dbReference>
<dbReference type="InterPro" id="IPR006175">
    <property type="entry name" value="YjgF/YER057c/UK114"/>
</dbReference>
<gene>
    <name evidence="1" type="ORF">ACHKAR_14705</name>
</gene>
<dbReference type="InterPro" id="IPR035959">
    <property type="entry name" value="RutC-like_sf"/>
</dbReference>
<dbReference type="Gene3D" id="3.30.1330.40">
    <property type="entry name" value="RutC-like"/>
    <property type="match status" value="1"/>
</dbReference>
<evidence type="ECO:0000313" key="2">
    <source>
        <dbReference type="Proteomes" id="UP001610063"/>
    </source>
</evidence>
<dbReference type="CDD" id="cd06154">
    <property type="entry name" value="YjgF_YER057c_UK114_like_6"/>
    <property type="match status" value="1"/>
</dbReference>
<proteinExistence type="predicted"/>
<keyword evidence="2" id="KW-1185">Reference proteome</keyword>
<dbReference type="RefSeq" id="WP_395418120.1">
    <property type="nucleotide sequence ID" value="NZ_JBIPKE010000018.1"/>
</dbReference>